<feature type="chain" id="PRO_5044996676" description="RxLR effector protein" evidence="5">
    <location>
        <begin position="21"/>
        <end position="171"/>
    </location>
</feature>
<dbReference type="Pfam" id="PF16810">
    <property type="entry name" value="RXLR"/>
    <property type="match status" value="1"/>
</dbReference>
<keyword evidence="7" id="KW-1185">Reference proteome</keyword>
<comment type="domain">
    <text evidence="5">The RxLR-dEER motif acts to carry the protein into the host cell cytoplasm through binding to cell surface phosphatidylinositol-3-phosphate.</text>
</comment>
<feature type="signal peptide" evidence="5">
    <location>
        <begin position="1"/>
        <end position="20"/>
    </location>
</feature>
<comment type="caution">
    <text evidence="6">The sequence shown here is derived from an EMBL/GenBank/DDBJ whole genome shotgun (WGS) entry which is preliminary data.</text>
</comment>
<evidence type="ECO:0000256" key="2">
    <source>
        <dbReference type="ARBA" id="ARBA00010400"/>
    </source>
</evidence>
<accession>A0A8T1V4Q1</accession>
<comment type="subcellular location">
    <subcellularLocation>
        <location evidence="1 5">Secreted</location>
    </subcellularLocation>
</comment>
<keyword evidence="4 5" id="KW-0732">Signal</keyword>
<evidence type="ECO:0000256" key="5">
    <source>
        <dbReference type="RuleBase" id="RU367124"/>
    </source>
</evidence>
<dbReference type="AlphaFoldDB" id="A0A8T1V4Q1"/>
<dbReference type="Proteomes" id="UP000694044">
    <property type="component" value="Unassembled WGS sequence"/>
</dbReference>
<dbReference type="OrthoDB" id="98195at2759"/>
<evidence type="ECO:0000313" key="6">
    <source>
        <dbReference type="EMBL" id="KAG7376247.1"/>
    </source>
</evidence>
<comment type="similarity">
    <text evidence="2 5">Belongs to the RxLR effector family.</text>
</comment>
<gene>
    <name evidence="6" type="ORF">PHYPSEUDO_013927</name>
</gene>
<organism evidence="6 7">
    <name type="scientific">Phytophthora pseudosyringae</name>
    <dbReference type="NCBI Taxonomy" id="221518"/>
    <lineage>
        <taxon>Eukaryota</taxon>
        <taxon>Sar</taxon>
        <taxon>Stramenopiles</taxon>
        <taxon>Oomycota</taxon>
        <taxon>Peronosporomycetes</taxon>
        <taxon>Peronosporales</taxon>
        <taxon>Peronosporaceae</taxon>
        <taxon>Phytophthora</taxon>
    </lineage>
</organism>
<name>A0A8T1V4Q1_9STRA</name>
<evidence type="ECO:0000256" key="3">
    <source>
        <dbReference type="ARBA" id="ARBA00022525"/>
    </source>
</evidence>
<dbReference type="InterPro" id="IPR031825">
    <property type="entry name" value="RXLR"/>
</dbReference>
<comment type="function">
    <text evidence="5">Effector that suppresses plant defense responses during pathogen infection.</text>
</comment>
<reference evidence="6" key="1">
    <citation type="submission" date="2021-02" db="EMBL/GenBank/DDBJ databases">
        <authorList>
            <person name="Palmer J.M."/>
        </authorList>
    </citation>
    <scope>NUCLEOTIDE SEQUENCE</scope>
    <source>
        <strain evidence="6">SCRP734</strain>
    </source>
</reference>
<keyword evidence="3 5" id="KW-0964">Secreted</keyword>
<evidence type="ECO:0000313" key="7">
    <source>
        <dbReference type="Proteomes" id="UP000694044"/>
    </source>
</evidence>
<proteinExistence type="inferred from homology"/>
<protein>
    <recommendedName>
        <fullName evidence="5">RxLR effector protein</fullName>
    </recommendedName>
</protein>
<dbReference type="EMBL" id="JAGDFM010000755">
    <property type="protein sequence ID" value="KAG7376247.1"/>
    <property type="molecule type" value="Genomic_DNA"/>
</dbReference>
<sequence>MRVCCLLLMAVIGLLAAVSGSDIKPQDSQNAIQPATAAELQHKGGRLLRAHPRTDETIDSPGEERVALNAVKNLRTKARAILKDKQLEWYVKYQASFIYTDHIGKAVLKKNMTPDKVYTTLKLHKLDNRKVWSNVISGYMDSPGFTLWEKYTKLWKQRNPSWKSQLSDIVV</sequence>
<evidence type="ECO:0000256" key="1">
    <source>
        <dbReference type="ARBA" id="ARBA00004613"/>
    </source>
</evidence>
<evidence type="ECO:0000256" key="4">
    <source>
        <dbReference type="ARBA" id="ARBA00022729"/>
    </source>
</evidence>